<evidence type="ECO:0000313" key="18">
    <source>
        <dbReference type="EMBL" id="OBX09553.1"/>
    </source>
</evidence>
<sequence length="386" mass="42573">MLDQQTIDLIKATVPALEVHGTTITKTFYKNMFNDHPELLNIFNKTNQKQGKQPTALATTVLAAAKHIDNLGAILDHVIQIGHKHRALQIKPEHYAIVGKHLLIAIKEVLQDAATPEIIDAWAKAYQVIADAFIQVEQKMYDEAAWQDFQPFEVVGKRAVSNDIIEFTVKNDAILNGLTVQAGQYITVQVQPKADDNLALRHYSICSVDLSAGLKFAVKRESTEGIPGVVSNYLHDEVQVGDKINLSAPAGDFLLEQNDRPVVLLSGGVGITPILAMLDAQVATNAQRPLVWINATKNQETEAFKAEVAQYLAKANVVHAATLYSADQQRITAEYLAEHLPENADIYLCGSVRFMESVIGLLEGLNRPQQTIHFEPFGPKMSLIKV</sequence>
<dbReference type="RefSeq" id="WP_065234422.1">
    <property type="nucleotide sequence ID" value="NZ_JTJM01000015.1"/>
</dbReference>
<evidence type="ECO:0000256" key="8">
    <source>
        <dbReference type="ARBA" id="ARBA00022857"/>
    </source>
</evidence>
<dbReference type="PANTHER" id="PTHR43396">
    <property type="entry name" value="FLAVOHEMOPROTEIN"/>
    <property type="match status" value="1"/>
</dbReference>
<reference evidence="19 20" key="1">
    <citation type="submission" date="2014-11" db="EMBL/GenBank/DDBJ databases">
        <title>Pan-genome of Gallibacterium spp.</title>
        <authorList>
            <person name="Kudirkiene E."/>
            <person name="Bojesen A.M."/>
        </authorList>
    </citation>
    <scope>NUCLEOTIDE SEQUENCE [LARGE SCALE GENOMIC DNA]</scope>
    <source>
        <strain evidence="17 20">F151</strain>
        <strain evidence="18 19">F298</strain>
    </source>
</reference>
<dbReference type="FunFam" id="1.10.490.10:FF:000003">
    <property type="entry name" value="Flavohemoprotein"/>
    <property type="match status" value="1"/>
</dbReference>
<name>A0A1A7NUW6_9PAST</name>
<evidence type="ECO:0000256" key="10">
    <source>
        <dbReference type="ARBA" id="ARBA00023027"/>
    </source>
</evidence>
<keyword evidence="8" id="KW-0521">NADP</keyword>
<organism evidence="17 20">
    <name type="scientific">Gallibacterium genomosp. 3</name>
    <dbReference type="NCBI Taxonomy" id="505345"/>
    <lineage>
        <taxon>Bacteria</taxon>
        <taxon>Pseudomonadati</taxon>
        <taxon>Pseudomonadota</taxon>
        <taxon>Gammaproteobacteria</taxon>
        <taxon>Pasteurellales</taxon>
        <taxon>Pasteurellaceae</taxon>
        <taxon>Gallibacterium</taxon>
    </lineage>
</organism>
<dbReference type="GO" id="GO:0009636">
    <property type="term" value="P:response to toxic substance"/>
    <property type="evidence" value="ECO:0007669"/>
    <property type="project" value="UniProtKB-KW"/>
</dbReference>
<evidence type="ECO:0000256" key="7">
    <source>
        <dbReference type="ARBA" id="ARBA00022723"/>
    </source>
</evidence>
<comment type="cofactor">
    <cofactor evidence="1">
        <name>heme b</name>
        <dbReference type="ChEBI" id="CHEBI:60344"/>
    </cofactor>
</comment>
<evidence type="ECO:0000313" key="17">
    <source>
        <dbReference type="EMBL" id="OBW92809.1"/>
    </source>
</evidence>
<dbReference type="PRINTS" id="PR00409">
    <property type="entry name" value="PHDIOXRDTASE"/>
</dbReference>
<evidence type="ECO:0000256" key="1">
    <source>
        <dbReference type="ARBA" id="ARBA00001970"/>
    </source>
</evidence>
<dbReference type="GO" id="GO:0019825">
    <property type="term" value="F:oxygen binding"/>
    <property type="evidence" value="ECO:0007669"/>
    <property type="project" value="InterPro"/>
</dbReference>
<dbReference type="Pfam" id="PF00175">
    <property type="entry name" value="NAD_binding_1"/>
    <property type="match status" value="1"/>
</dbReference>
<dbReference type="SUPFAM" id="SSF52343">
    <property type="entry name" value="Ferredoxin reductase-like, C-terminal NADP-linked domain"/>
    <property type="match status" value="1"/>
</dbReference>
<dbReference type="GO" id="GO:0071500">
    <property type="term" value="P:cellular response to nitrosative stress"/>
    <property type="evidence" value="ECO:0007669"/>
    <property type="project" value="TreeGrafter"/>
</dbReference>
<dbReference type="EMBL" id="JTJM01000015">
    <property type="protein sequence ID" value="OBW92809.1"/>
    <property type="molecule type" value="Genomic_DNA"/>
</dbReference>
<dbReference type="InterPro" id="IPR000971">
    <property type="entry name" value="Globin"/>
</dbReference>
<evidence type="ECO:0000256" key="11">
    <source>
        <dbReference type="ARBA" id="ARBA00025094"/>
    </source>
</evidence>
<keyword evidence="7" id="KW-0479">Metal-binding</keyword>
<dbReference type="Proteomes" id="UP000243168">
    <property type="component" value="Unassembled WGS sequence"/>
</dbReference>
<keyword evidence="20" id="KW-1185">Reference proteome</keyword>
<dbReference type="Pfam" id="PF00042">
    <property type="entry name" value="Globin"/>
    <property type="match status" value="1"/>
</dbReference>
<dbReference type="InterPro" id="IPR017927">
    <property type="entry name" value="FAD-bd_FR_type"/>
</dbReference>
<dbReference type="SUPFAM" id="SSF46458">
    <property type="entry name" value="Globin-like"/>
    <property type="match status" value="1"/>
</dbReference>
<dbReference type="InterPro" id="IPR008333">
    <property type="entry name" value="Cbr1-like_FAD-bd_dom"/>
</dbReference>
<keyword evidence="6 14" id="KW-0561">Oxygen transport</keyword>
<dbReference type="GO" id="GO:0008941">
    <property type="term" value="F:nitric oxide dioxygenase NAD(P)H activity"/>
    <property type="evidence" value="ECO:0007669"/>
    <property type="project" value="UniProtKB-EC"/>
</dbReference>
<dbReference type="GO" id="GO:0071949">
    <property type="term" value="F:FAD binding"/>
    <property type="evidence" value="ECO:0007669"/>
    <property type="project" value="TreeGrafter"/>
</dbReference>
<dbReference type="GO" id="GO:0020037">
    <property type="term" value="F:heme binding"/>
    <property type="evidence" value="ECO:0007669"/>
    <property type="project" value="InterPro"/>
</dbReference>
<comment type="similarity">
    <text evidence="2">In the C-terminal section; belongs to the flavoprotein pyridine nucleotide cytochrome reductase family.</text>
</comment>
<dbReference type="EMBL" id="JTJS01000044">
    <property type="protein sequence ID" value="OBX09553.1"/>
    <property type="molecule type" value="Genomic_DNA"/>
</dbReference>
<dbReference type="Gene3D" id="2.40.30.10">
    <property type="entry name" value="Translation factors"/>
    <property type="match status" value="1"/>
</dbReference>
<dbReference type="PANTHER" id="PTHR43396:SF3">
    <property type="entry name" value="FLAVOHEMOPROTEIN"/>
    <property type="match status" value="1"/>
</dbReference>
<evidence type="ECO:0000256" key="2">
    <source>
        <dbReference type="ARBA" id="ARBA00006401"/>
    </source>
</evidence>
<keyword evidence="4" id="KW-0216">Detoxification</keyword>
<comment type="catalytic activity">
    <reaction evidence="12">
        <text>2 nitric oxide + NADH + 2 O2 = 2 nitrate + NAD(+) + H(+)</text>
        <dbReference type="Rhea" id="RHEA:19469"/>
        <dbReference type="ChEBI" id="CHEBI:15378"/>
        <dbReference type="ChEBI" id="CHEBI:15379"/>
        <dbReference type="ChEBI" id="CHEBI:16480"/>
        <dbReference type="ChEBI" id="CHEBI:17632"/>
        <dbReference type="ChEBI" id="CHEBI:57540"/>
        <dbReference type="ChEBI" id="CHEBI:57945"/>
        <dbReference type="EC" id="1.14.12.17"/>
    </reaction>
</comment>
<dbReference type="InterPro" id="IPR001433">
    <property type="entry name" value="OxRdtase_FAD/NAD-bd"/>
</dbReference>
<evidence type="ECO:0000256" key="9">
    <source>
        <dbReference type="ARBA" id="ARBA00023004"/>
    </source>
</evidence>
<evidence type="ECO:0000256" key="6">
    <source>
        <dbReference type="ARBA" id="ARBA00022621"/>
    </source>
</evidence>
<dbReference type="InterPro" id="IPR017938">
    <property type="entry name" value="Riboflavin_synthase-like_b-brl"/>
</dbReference>
<protein>
    <recommendedName>
        <fullName evidence="3">nitric oxide dioxygenase</fullName>
        <ecNumber evidence="3">1.14.12.17</ecNumber>
    </recommendedName>
</protein>
<keyword evidence="14" id="KW-0813">Transport</keyword>
<dbReference type="GO" id="GO:0046872">
    <property type="term" value="F:metal ion binding"/>
    <property type="evidence" value="ECO:0007669"/>
    <property type="project" value="UniProtKB-KW"/>
</dbReference>
<evidence type="ECO:0000259" key="16">
    <source>
        <dbReference type="PROSITE" id="PS51384"/>
    </source>
</evidence>
<feature type="domain" description="FAD-binding FR-type" evidence="16">
    <location>
        <begin position="147"/>
        <end position="256"/>
    </location>
</feature>
<evidence type="ECO:0000313" key="20">
    <source>
        <dbReference type="Proteomes" id="UP000243558"/>
    </source>
</evidence>
<evidence type="ECO:0000256" key="3">
    <source>
        <dbReference type="ARBA" id="ARBA00012229"/>
    </source>
</evidence>
<dbReference type="Gene3D" id="1.10.490.10">
    <property type="entry name" value="Globins"/>
    <property type="match status" value="1"/>
</dbReference>
<dbReference type="InterPro" id="IPR039261">
    <property type="entry name" value="FNR_nucleotide-bd"/>
</dbReference>
<evidence type="ECO:0000256" key="12">
    <source>
        <dbReference type="ARBA" id="ARBA00048649"/>
    </source>
</evidence>
<dbReference type="AlphaFoldDB" id="A0A1A7NUW6"/>
<comment type="function">
    <text evidence="11">Is involved in NO detoxification in an aerobic process, termed nitric oxide dioxygenase (NOD) reaction that utilizes O(2) and NAD(P)H to convert NO to nitrate, which protects the bacterium from various noxious nitrogen compounds. Therefore, plays a central role in the inducible response to nitrosative stress.</text>
</comment>
<proteinExistence type="inferred from homology"/>
<keyword evidence="10" id="KW-0520">NAD</keyword>
<dbReference type="CDD" id="cd14777">
    <property type="entry name" value="Yhb1-globin-like"/>
    <property type="match status" value="1"/>
</dbReference>
<gene>
    <name evidence="17" type="ORF">QV01_04050</name>
    <name evidence="18" type="ORF">QV07_05010</name>
</gene>
<keyword evidence="9" id="KW-0408">Iron</keyword>
<dbReference type="PROSITE" id="PS51384">
    <property type="entry name" value="FAD_FR"/>
    <property type="match status" value="1"/>
</dbReference>
<dbReference type="GO" id="GO:0005344">
    <property type="term" value="F:oxygen carrier activity"/>
    <property type="evidence" value="ECO:0007669"/>
    <property type="project" value="UniProtKB-KW"/>
</dbReference>
<dbReference type="SUPFAM" id="SSF63380">
    <property type="entry name" value="Riboflavin synthase domain-like"/>
    <property type="match status" value="1"/>
</dbReference>
<evidence type="ECO:0000256" key="5">
    <source>
        <dbReference type="ARBA" id="ARBA00022617"/>
    </source>
</evidence>
<dbReference type="PROSITE" id="PS01033">
    <property type="entry name" value="GLOBIN"/>
    <property type="match status" value="1"/>
</dbReference>
<dbReference type="PATRIC" id="fig|505345.7.peg.810"/>
<comment type="catalytic activity">
    <reaction evidence="13">
        <text>2 nitric oxide + NADPH + 2 O2 = 2 nitrate + NADP(+) + H(+)</text>
        <dbReference type="Rhea" id="RHEA:19465"/>
        <dbReference type="ChEBI" id="CHEBI:15378"/>
        <dbReference type="ChEBI" id="CHEBI:15379"/>
        <dbReference type="ChEBI" id="CHEBI:16480"/>
        <dbReference type="ChEBI" id="CHEBI:17632"/>
        <dbReference type="ChEBI" id="CHEBI:57783"/>
        <dbReference type="ChEBI" id="CHEBI:58349"/>
        <dbReference type="EC" id="1.14.12.17"/>
    </reaction>
</comment>
<feature type="domain" description="Globin" evidence="15">
    <location>
        <begin position="1"/>
        <end position="138"/>
    </location>
</feature>
<dbReference type="CDD" id="cd06184">
    <property type="entry name" value="flavohem_like_fad_nad_binding"/>
    <property type="match status" value="1"/>
</dbReference>
<dbReference type="Pfam" id="PF00970">
    <property type="entry name" value="FAD_binding_6"/>
    <property type="match status" value="1"/>
</dbReference>
<dbReference type="InterPro" id="IPR009050">
    <property type="entry name" value="Globin-like_sf"/>
</dbReference>
<dbReference type="EC" id="1.14.12.17" evidence="3"/>
<dbReference type="GO" id="GO:0046210">
    <property type="term" value="P:nitric oxide catabolic process"/>
    <property type="evidence" value="ECO:0007669"/>
    <property type="project" value="TreeGrafter"/>
</dbReference>
<evidence type="ECO:0000256" key="4">
    <source>
        <dbReference type="ARBA" id="ARBA00022575"/>
    </source>
</evidence>
<comment type="caution">
    <text evidence="17">The sequence shown here is derived from an EMBL/GenBank/DDBJ whole genome shotgun (WGS) entry which is preliminary data.</text>
</comment>
<dbReference type="Proteomes" id="UP000243558">
    <property type="component" value="Unassembled WGS sequence"/>
</dbReference>
<evidence type="ECO:0000259" key="15">
    <source>
        <dbReference type="PROSITE" id="PS01033"/>
    </source>
</evidence>
<comment type="similarity">
    <text evidence="14">Belongs to the globin family.</text>
</comment>
<evidence type="ECO:0000313" key="19">
    <source>
        <dbReference type="Proteomes" id="UP000243168"/>
    </source>
</evidence>
<evidence type="ECO:0000256" key="14">
    <source>
        <dbReference type="RuleBase" id="RU000356"/>
    </source>
</evidence>
<dbReference type="InterPro" id="IPR012292">
    <property type="entry name" value="Globin/Proto"/>
</dbReference>
<dbReference type="Gene3D" id="3.40.50.80">
    <property type="entry name" value="Nucleotide-binding domain of ferredoxin-NADP reductase (FNR) module"/>
    <property type="match status" value="1"/>
</dbReference>
<accession>A0A1A7NUW6</accession>
<keyword evidence="5 14" id="KW-0349">Heme</keyword>
<dbReference type="OrthoDB" id="9801223at2"/>
<evidence type="ECO:0000256" key="13">
    <source>
        <dbReference type="ARBA" id="ARBA00049433"/>
    </source>
</evidence>